<evidence type="ECO:0000313" key="2">
    <source>
        <dbReference type="Proteomes" id="UP001159100"/>
    </source>
</evidence>
<dbReference type="EMBL" id="JARBWL010000001">
    <property type="protein sequence ID" value="MDI2590734.1"/>
    <property type="molecule type" value="Genomic_DNA"/>
</dbReference>
<comment type="caution">
    <text evidence="1">The sequence shown here is derived from an EMBL/GenBank/DDBJ whole genome shotgun (WGS) entry which is preliminary data.</text>
</comment>
<sequence length="256" mass="28271">MPKANRLLPSFVRHLPPAQGRTLRRNLLFVSITLSMIGLLSLMSDAFAAGGAYVVDDAGINAPGECNVDVWYQDARHSPNSSSVVSPACTFKELPTVQLGAAIQRNRADGQGETQLSPQFKAQLFSREDLGLQLALAGSTHFAFDRAHSFDGADLNLPITWQPFEALRLNLNTGWTHAYDDGEQNHRWTWGTGVEYDLARSLTLIAERYGQRGGEQAWQAGPRLHIGERIDVDLIVGRSLIGERDQWLTTGATLRF</sequence>
<accession>A0ABT6QIM5</accession>
<dbReference type="InterPro" id="IPR016934">
    <property type="entry name" value="UCP029691"/>
</dbReference>
<name>A0ABT6QIM5_9PSED</name>
<reference evidence="1 2" key="1">
    <citation type="submission" date="2023-02" db="EMBL/GenBank/DDBJ databases">
        <title>Pseudomonas chrutzelriedensis sp. nov., a potently antifungal strain isolated from moss.</title>
        <authorList>
            <person name="Schnyder A."/>
            <person name="Kalawong R."/>
            <person name="Eberl L."/>
            <person name="Agnoli K."/>
        </authorList>
    </citation>
    <scope>NUCLEOTIDE SEQUENCE [LARGE SCALE GENOMIC DNA]</scope>
    <source>
        <strain evidence="1 2">681</strain>
    </source>
</reference>
<dbReference type="Proteomes" id="UP001159100">
    <property type="component" value="Unassembled WGS sequence"/>
</dbReference>
<organism evidence="1 2">
    <name type="scientific">Pseudomonas fungipugnans</name>
    <dbReference type="NCBI Taxonomy" id="3024217"/>
    <lineage>
        <taxon>Bacteria</taxon>
        <taxon>Pseudomonadati</taxon>
        <taxon>Pseudomonadota</taxon>
        <taxon>Gammaproteobacteria</taxon>
        <taxon>Pseudomonadales</taxon>
        <taxon>Pseudomonadaceae</taxon>
        <taxon>Pseudomonas</taxon>
    </lineage>
</organism>
<dbReference type="PIRSF" id="PIRSF029691">
    <property type="entry name" value="UCP029691"/>
    <property type="match status" value="1"/>
</dbReference>
<evidence type="ECO:0000313" key="1">
    <source>
        <dbReference type="EMBL" id="MDI2590734.1"/>
    </source>
</evidence>
<evidence type="ECO:0008006" key="3">
    <source>
        <dbReference type="Google" id="ProtNLM"/>
    </source>
</evidence>
<protein>
    <recommendedName>
        <fullName evidence="3">Transporter</fullName>
    </recommendedName>
</protein>
<dbReference type="RefSeq" id="WP_282315211.1">
    <property type="nucleotide sequence ID" value="NZ_JARBWL010000001.1"/>
</dbReference>
<gene>
    <name evidence="1" type="ORF">POF45_04695</name>
</gene>
<keyword evidence="2" id="KW-1185">Reference proteome</keyword>
<proteinExistence type="predicted"/>